<dbReference type="SUPFAM" id="SSF48403">
    <property type="entry name" value="Ankyrin repeat"/>
    <property type="match status" value="3"/>
</dbReference>
<protein>
    <recommendedName>
        <fullName evidence="7">Ankyrin repeat protein</fullName>
    </recommendedName>
</protein>
<evidence type="ECO:0008006" key="7">
    <source>
        <dbReference type="Google" id="ProtNLM"/>
    </source>
</evidence>
<dbReference type="PRINTS" id="PR01415">
    <property type="entry name" value="ANKYRIN"/>
</dbReference>
<feature type="region of interest" description="Disordered" evidence="4">
    <location>
        <begin position="536"/>
        <end position="560"/>
    </location>
</feature>
<feature type="repeat" description="ANK" evidence="3">
    <location>
        <begin position="847"/>
        <end position="885"/>
    </location>
</feature>
<comment type="caution">
    <text evidence="5">The sequence shown here is derived from an EMBL/GenBank/DDBJ whole genome shotgun (WGS) entry which is preliminary data.</text>
</comment>
<evidence type="ECO:0000256" key="2">
    <source>
        <dbReference type="ARBA" id="ARBA00023043"/>
    </source>
</evidence>
<dbReference type="EMBL" id="JFFI01002019">
    <property type="protein sequence ID" value="KXH46111.1"/>
    <property type="molecule type" value="Genomic_DNA"/>
</dbReference>
<dbReference type="STRING" id="1209931.A0A135TD58"/>
<dbReference type="Pfam" id="PF00023">
    <property type="entry name" value="Ank"/>
    <property type="match status" value="3"/>
</dbReference>
<keyword evidence="2 3" id="KW-0040">ANK repeat</keyword>
<name>A0A135TD58_9PEZI</name>
<feature type="repeat" description="ANK" evidence="3">
    <location>
        <begin position="330"/>
        <end position="364"/>
    </location>
</feature>
<proteinExistence type="predicted"/>
<evidence type="ECO:0000313" key="5">
    <source>
        <dbReference type="EMBL" id="KXH46111.1"/>
    </source>
</evidence>
<evidence type="ECO:0000313" key="6">
    <source>
        <dbReference type="Proteomes" id="UP000070121"/>
    </source>
</evidence>
<feature type="repeat" description="ANK" evidence="3">
    <location>
        <begin position="480"/>
        <end position="506"/>
    </location>
</feature>
<feature type="compositionally biased region" description="Basic and acidic residues" evidence="4">
    <location>
        <begin position="18"/>
        <end position="33"/>
    </location>
</feature>
<reference evidence="5 6" key="1">
    <citation type="submission" date="2014-02" db="EMBL/GenBank/DDBJ databases">
        <title>The genome sequence of Colletotrichum salicis CBS 607.94.</title>
        <authorList>
            <person name="Baroncelli R."/>
            <person name="Thon M.R."/>
        </authorList>
    </citation>
    <scope>NUCLEOTIDE SEQUENCE [LARGE SCALE GENOMIC DNA]</scope>
    <source>
        <strain evidence="5 6">CBS 607.94</strain>
    </source>
</reference>
<dbReference type="Pfam" id="PF12796">
    <property type="entry name" value="Ank_2"/>
    <property type="match status" value="2"/>
</dbReference>
<evidence type="ECO:0000256" key="1">
    <source>
        <dbReference type="ARBA" id="ARBA00022737"/>
    </source>
</evidence>
<dbReference type="PROSITE" id="PS50297">
    <property type="entry name" value="ANK_REP_REGION"/>
    <property type="match status" value="4"/>
</dbReference>
<feature type="region of interest" description="Disordered" evidence="4">
    <location>
        <begin position="12"/>
        <end position="33"/>
    </location>
</feature>
<feature type="repeat" description="ANK" evidence="3">
    <location>
        <begin position="22"/>
        <end position="54"/>
    </location>
</feature>
<evidence type="ECO:0000256" key="3">
    <source>
        <dbReference type="PROSITE-ProRule" id="PRU00023"/>
    </source>
</evidence>
<dbReference type="OrthoDB" id="21416at2759"/>
<feature type="repeat" description="ANK" evidence="3">
    <location>
        <begin position="415"/>
        <end position="437"/>
    </location>
</feature>
<keyword evidence="1" id="KW-0677">Repeat</keyword>
<evidence type="ECO:0000256" key="4">
    <source>
        <dbReference type="SAM" id="MobiDB-lite"/>
    </source>
</evidence>
<dbReference type="SMART" id="SM00248">
    <property type="entry name" value="ANK"/>
    <property type="match status" value="16"/>
</dbReference>
<dbReference type="PANTHER" id="PTHR24189">
    <property type="entry name" value="MYOTROPHIN"/>
    <property type="match status" value="1"/>
</dbReference>
<dbReference type="PANTHER" id="PTHR24189:SF50">
    <property type="entry name" value="ANKYRIN REPEAT AND SOCS BOX PROTEIN 2"/>
    <property type="match status" value="1"/>
</dbReference>
<dbReference type="InterPro" id="IPR036770">
    <property type="entry name" value="Ankyrin_rpt-contain_sf"/>
</dbReference>
<dbReference type="InterPro" id="IPR050745">
    <property type="entry name" value="Multifunctional_regulatory"/>
</dbReference>
<organism evidence="5 6">
    <name type="scientific">Colletotrichum salicis</name>
    <dbReference type="NCBI Taxonomy" id="1209931"/>
    <lineage>
        <taxon>Eukaryota</taxon>
        <taxon>Fungi</taxon>
        <taxon>Dikarya</taxon>
        <taxon>Ascomycota</taxon>
        <taxon>Pezizomycotina</taxon>
        <taxon>Sordariomycetes</taxon>
        <taxon>Hypocreomycetidae</taxon>
        <taxon>Glomerellales</taxon>
        <taxon>Glomerellaceae</taxon>
        <taxon>Colletotrichum</taxon>
        <taxon>Colletotrichum acutatum species complex</taxon>
    </lineage>
</organism>
<dbReference type="PROSITE" id="PS50088">
    <property type="entry name" value="ANK_REPEAT"/>
    <property type="match status" value="6"/>
</dbReference>
<accession>A0A135TD58</accession>
<dbReference type="Proteomes" id="UP000070121">
    <property type="component" value="Unassembled WGS sequence"/>
</dbReference>
<feature type="repeat" description="ANK" evidence="3">
    <location>
        <begin position="1213"/>
        <end position="1249"/>
    </location>
</feature>
<sequence length="1317" mass="144982">MADVVQVFIDAGANPDQDETKSGRKPLHEAASKNHSEVVNVLLSAGVDPLMKKTMENAGRRCANAPRSVGHTPLMYACKNGHIEAVEAFLPFLKNKESVHQALAWSAGAGRHDLVRRILQHPGVDINHKVCGGTPLFMASRSTHIKTMELLLNGEADPTIRCEFYDEFAGMGARRMFLPHGENDQPRIVGITPLYPALEQSNRGSAPKAEPDKLKSLLDLFVEKGADVHDRSPSGNSLLHVTSGNPVWLRTLLDAGVDVNVANNEGCTALHGNMSVESLSLLVEVGQVEINRRATSSGKTPLLLSLGGSDTGVTLKLIGYGADCTIVDNDGNGPLHISLQSYSSQPQIIEAVLRAGADLNLEMFLDLGLVISRTKDINVRDKEGIAPLHLAVTVSEYLTKKLLDAGADPTIETYEGLTPLHLAARCRQANIVGMLLDALHKRGLGQSFGGSENRGAWLKEPNTSPITGVNATANKSIRGCDCTPLYYAALSGRPEVVSMLLDAGANAKGVKLRPAITKFEDELELWRRRLPHDNENGACGGHTMEDVSRPYLSSRRNGRDTLDPLEDTARLEEIIEMILERGADLIKQNLWGTNDTQFGSLTDTTSDCREYALKCLSDAIKTRPLKNSKVITQSAQRLSTFDEKLLPHRRDAIYKALREPGVVVPGKPNETLFITRLRRREYDVMEELFNLGVDFLAPHQNGLTNLGALVRGGFTSLVNRIGLLVAQAQVEKGIWVASGDEKLPGFGHNKPWTHDVSDYISTEYRQSFLLQAVHQEALVFDMVRPLVENFGVDIDELCGKSKKASETGMAKDSALHSLAKGYHWWHVAQALPYLISKGADLEIRNFRGQTPLHMALGTEDGIGLFHKDAAHHLILSGADVNAVDKTGRSCLSYARYDVDLTRFLVKHGAIVYADAIFGAINEMQPGVLDALLSAGGGANIRLEKNDKVPWKPQNRQWDLSGLSDAEWYPLHRAAAKACRNAYAHDQKERTKFHSSALSLIEVLLSHGAHPLATFVRCSGKDCYHQKIYSRRQEESFYTTTSRFGDRDLPDGYDTTGDPDYSVEPHLHEDCVVLHQLISGGHIVHPFLKLPGINANHRDGSGRTLLHAACSSKRGPDVPFSLLPGDPWDPKTSKEVSLFHHLVSLGADVETRDNKRQNVLHHTLRPPSKRFVRPPVVENSLAHVLEKQPSIIDQKDEDGKTPLAGADPFISDSEGNTVLHVLSRMLWISTMRPLFNTLIERGCDVNARNSRGETPLFSYYAGFRADHHDIYTHNRDPETYDEEEGIAAFEAAGEDFGALDNEGQCTLRRKVTFFGSRL</sequence>
<dbReference type="InterPro" id="IPR002110">
    <property type="entry name" value="Ankyrin_rpt"/>
</dbReference>
<gene>
    <name evidence="5" type="ORF">CSAL01_09683</name>
</gene>
<dbReference type="Gene3D" id="1.25.40.20">
    <property type="entry name" value="Ankyrin repeat-containing domain"/>
    <property type="match status" value="6"/>
</dbReference>
<keyword evidence="6" id="KW-1185">Reference proteome</keyword>